<comment type="subcellular location">
    <subcellularLocation>
        <location evidence="1">Membrane</location>
        <topology evidence="1">Multi-pass membrane protein</topology>
    </subcellularLocation>
</comment>
<protein>
    <submittedName>
        <fullName evidence="8">Cytochrome c biogenesis protein CcsA</fullName>
    </submittedName>
</protein>
<dbReference type="InterPro" id="IPR045062">
    <property type="entry name" value="Cyt_c_biogenesis_CcsA/CcmC"/>
</dbReference>
<reference evidence="8" key="1">
    <citation type="submission" date="2020-10" db="EMBL/GenBank/DDBJ databases">
        <authorList>
            <person name="Gilroy R."/>
        </authorList>
    </citation>
    <scope>NUCLEOTIDE SEQUENCE</scope>
    <source>
        <strain evidence="8">21143</strain>
    </source>
</reference>
<evidence type="ECO:0000256" key="4">
    <source>
        <dbReference type="ARBA" id="ARBA00022989"/>
    </source>
</evidence>
<dbReference type="InterPro" id="IPR002541">
    <property type="entry name" value="Cyt_c_assembly"/>
</dbReference>
<dbReference type="EMBL" id="DVKT01000063">
    <property type="protein sequence ID" value="HIT40059.1"/>
    <property type="molecule type" value="Genomic_DNA"/>
</dbReference>
<feature type="domain" description="Cytochrome c assembly protein" evidence="7">
    <location>
        <begin position="66"/>
        <end position="246"/>
    </location>
</feature>
<feature type="transmembrane region" description="Helical" evidence="6">
    <location>
        <begin position="6"/>
        <end position="25"/>
    </location>
</feature>
<accession>A0A9D1KDR7</accession>
<keyword evidence="3" id="KW-0201">Cytochrome c-type biogenesis</keyword>
<feature type="transmembrane region" description="Helical" evidence="6">
    <location>
        <begin position="200"/>
        <end position="218"/>
    </location>
</feature>
<evidence type="ECO:0000256" key="6">
    <source>
        <dbReference type="SAM" id="Phobius"/>
    </source>
</evidence>
<sequence>MTWNEFTVFAIVSAAFWIAGAVIAFRRESYSRLAAGLTGVGLCFYTVFIIALWITLQRPPLKTMGETRLWYSFFIIFSGLLTYRRWHYRWLMLFSTVISLVFVITNILKPEIHDRSLMPALQSFWFVPHVTVYIFSYSVLGCAFILALAGWFQRTDRYFPTIDRLVYIGMAFLTLGMMSGALWAKAAWGNFWSWDPKETWAAVTWCIYLLYIHLRLYGRGGRAGLNGLLVAGFICMQMCWYGVNFLPIARNSMHMYS</sequence>
<comment type="caution">
    <text evidence="8">The sequence shown here is derived from an EMBL/GenBank/DDBJ whole genome shotgun (WGS) entry which is preliminary data.</text>
</comment>
<keyword evidence="5 6" id="KW-0472">Membrane</keyword>
<dbReference type="AlphaFoldDB" id="A0A9D1KDR7"/>
<dbReference type="PANTHER" id="PTHR30071:SF1">
    <property type="entry name" value="CYTOCHROME B_B6 PROTEIN-RELATED"/>
    <property type="match status" value="1"/>
</dbReference>
<evidence type="ECO:0000256" key="1">
    <source>
        <dbReference type="ARBA" id="ARBA00004141"/>
    </source>
</evidence>
<dbReference type="Proteomes" id="UP000886722">
    <property type="component" value="Unassembled WGS sequence"/>
</dbReference>
<evidence type="ECO:0000313" key="8">
    <source>
        <dbReference type="EMBL" id="HIT40059.1"/>
    </source>
</evidence>
<keyword evidence="2 6" id="KW-0812">Transmembrane</keyword>
<evidence type="ECO:0000256" key="5">
    <source>
        <dbReference type="ARBA" id="ARBA00023136"/>
    </source>
</evidence>
<proteinExistence type="predicted"/>
<organism evidence="8 9">
    <name type="scientific">Candidatus Caccoplasma intestinavium</name>
    <dbReference type="NCBI Taxonomy" id="2840716"/>
    <lineage>
        <taxon>Bacteria</taxon>
        <taxon>Pseudomonadati</taxon>
        <taxon>Bacteroidota</taxon>
        <taxon>Bacteroidia</taxon>
        <taxon>Bacteroidales</taxon>
        <taxon>Bacteroidaceae</taxon>
        <taxon>Bacteroidaceae incertae sedis</taxon>
        <taxon>Candidatus Caccoplasma</taxon>
    </lineage>
</organism>
<feature type="transmembrane region" description="Helical" evidence="6">
    <location>
        <begin position="165"/>
        <end position="188"/>
    </location>
</feature>
<gene>
    <name evidence="8" type="primary">ccsA</name>
    <name evidence="8" type="ORF">IAD06_08510</name>
</gene>
<evidence type="ECO:0000313" key="9">
    <source>
        <dbReference type="Proteomes" id="UP000886722"/>
    </source>
</evidence>
<dbReference type="GO" id="GO:0020037">
    <property type="term" value="F:heme binding"/>
    <property type="evidence" value="ECO:0007669"/>
    <property type="project" value="InterPro"/>
</dbReference>
<feature type="transmembrane region" description="Helical" evidence="6">
    <location>
        <begin position="225"/>
        <end position="243"/>
    </location>
</feature>
<evidence type="ECO:0000256" key="2">
    <source>
        <dbReference type="ARBA" id="ARBA00022692"/>
    </source>
</evidence>
<dbReference type="GO" id="GO:0017004">
    <property type="term" value="P:cytochrome complex assembly"/>
    <property type="evidence" value="ECO:0007669"/>
    <property type="project" value="UniProtKB-KW"/>
</dbReference>
<keyword evidence="4 6" id="KW-1133">Transmembrane helix</keyword>
<dbReference type="GO" id="GO:0005886">
    <property type="term" value="C:plasma membrane"/>
    <property type="evidence" value="ECO:0007669"/>
    <property type="project" value="TreeGrafter"/>
</dbReference>
<feature type="transmembrane region" description="Helical" evidence="6">
    <location>
        <begin position="90"/>
        <end position="110"/>
    </location>
</feature>
<feature type="transmembrane region" description="Helical" evidence="6">
    <location>
        <begin position="130"/>
        <end position="153"/>
    </location>
</feature>
<evidence type="ECO:0000256" key="3">
    <source>
        <dbReference type="ARBA" id="ARBA00022748"/>
    </source>
</evidence>
<dbReference type="Pfam" id="PF01578">
    <property type="entry name" value="Cytochrom_C_asm"/>
    <property type="match status" value="1"/>
</dbReference>
<feature type="transmembrane region" description="Helical" evidence="6">
    <location>
        <begin position="37"/>
        <end position="56"/>
    </location>
</feature>
<reference evidence="8" key="2">
    <citation type="journal article" date="2021" name="PeerJ">
        <title>Extensive microbial diversity within the chicken gut microbiome revealed by metagenomics and culture.</title>
        <authorList>
            <person name="Gilroy R."/>
            <person name="Ravi A."/>
            <person name="Getino M."/>
            <person name="Pursley I."/>
            <person name="Horton D.L."/>
            <person name="Alikhan N.F."/>
            <person name="Baker D."/>
            <person name="Gharbi K."/>
            <person name="Hall N."/>
            <person name="Watson M."/>
            <person name="Adriaenssens E.M."/>
            <person name="Foster-Nyarko E."/>
            <person name="Jarju S."/>
            <person name="Secka A."/>
            <person name="Antonio M."/>
            <person name="Oren A."/>
            <person name="Chaudhuri R.R."/>
            <person name="La Ragione R."/>
            <person name="Hildebrand F."/>
            <person name="Pallen M.J."/>
        </authorList>
    </citation>
    <scope>NUCLEOTIDE SEQUENCE</scope>
    <source>
        <strain evidence="8">21143</strain>
    </source>
</reference>
<feature type="transmembrane region" description="Helical" evidence="6">
    <location>
        <begin position="68"/>
        <end position="83"/>
    </location>
</feature>
<evidence type="ECO:0000259" key="7">
    <source>
        <dbReference type="Pfam" id="PF01578"/>
    </source>
</evidence>
<dbReference type="PANTHER" id="PTHR30071">
    <property type="entry name" value="HEME EXPORTER PROTEIN C"/>
    <property type="match status" value="1"/>
</dbReference>
<name>A0A9D1KDR7_9BACT</name>